<dbReference type="CDD" id="cd00170">
    <property type="entry name" value="SEC14"/>
    <property type="match status" value="1"/>
</dbReference>
<dbReference type="GO" id="GO:1902936">
    <property type="term" value="F:phosphatidylinositol bisphosphate binding"/>
    <property type="evidence" value="ECO:0007669"/>
    <property type="project" value="TreeGrafter"/>
</dbReference>
<dbReference type="SMART" id="SM00516">
    <property type="entry name" value="SEC14"/>
    <property type="match status" value="1"/>
</dbReference>
<sequence length="198" mass="22776">MVLMKSSVPYRRRNNLYNIKISDVMQEVGGCMLQLVEGARDREGRVVLLVQPQNYTPAASPPLNVVRAVMYLLDKAQEDVEVQRKGFTVLVDGTGSKYSNFDPKMPRVLLDGIISRYPARIGYTIITNMPWFFRFVWAVIRPLLSEKLAQRFHIVTADKLVEFIPPDRLLPTYGGNLHYDHRAWIRKQHENEGLPYSG</sequence>
<dbReference type="GeneID" id="14916675"/>
<dbReference type="EMBL" id="KB008010">
    <property type="protein sequence ID" value="ELR16041.1"/>
    <property type="molecule type" value="Genomic_DNA"/>
</dbReference>
<dbReference type="SUPFAM" id="SSF52087">
    <property type="entry name" value="CRAL/TRIO domain"/>
    <property type="match status" value="1"/>
</dbReference>
<feature type="domain" description="CRAL-TRIO" evidence="1">
    <location>
        <begin position="36"/>
        <end position="181"/>
    </location>
</feature>
<dbReference type="RefSeq" id="XP_004338054.1">
    <property type="nucleotide sequence ID" value="XM_004338006.1"/>
</dbReference>
<dbReference type="OrthoDB" id="75724at2759"/>
<dbReference type="PANTHER" id="PTHR10174">
    <property type="entry name" value="ALPHA-TOCOPHEROL TRANSFER PROTEIN-RELATED"/>
    <property type="match status" value="1"/>
</dbReference>
<evidence type="ECO:0000313" key="3">
    <source>
        <dbReference type="Proteomes" id="UP000011083"/>
    </source>
</evidence>
<dbReference type="PANTHER" id="PTHR10174:SF208">
    <property type="entry name" value="CRAL-TRIO DOMAIN-CONTAINING PROTEIN DDB_G0278031"/>
    <property type="match status" value="1"/>
</dbReference>
<protein>
    <submittedName>
        <fullName evidence="2">CRAL/TRIO domain containing protein</fullName>
    </submittedName>
</protein>
<dbReference type="GO" id="GO:0016020">
    <property type="term" value="C:membrane"/>
    <property type="evidence" value="ECO:0007669"/>
    <property type="project" value="TreeGrafter"/>
</dbReference>
<dbReference type="Gene3D" id="3.40.525.10">
    <property type="entry name" value="CRAL-TRIO lipid binding domain"/>
    <property type="match status" value="1"/>
</dbReference>
<proteinExistence type="predicted"/>
<dbReference type="KEGG" id="acan:ACA1_223900"/>
<evidence type="ECO:0000313" key="2">
    <source>
        <dbReference type="EMBL" id="ELR16041.1"/>
    </source>
</evidence>
<gene>
    <name evidence="2" type="ORF">ACA1_223900</name>
</gene>
<dbReference type="Proteomes" id="UP000011083">
    <property type="component" value="Unassembled WGS sequence"/>
</dbReference>
<name>L8GVD6_ACACF</name>
<dbReference type="InterPro" id="IPR036865">
    <property type="entry name" value="CRAL-TRIO_dom_sf"/>
</dbReference>
<organism evidence="2 3">
    <name type="scientific">Acanthamoeba castellanii (strain ATCC 30010 / Neff)</name>
    <dbReference type="NCBI Taxonomy" id="1257118"/>
    <lineage>
        <taxon>Eukaryota</taxon>
        <taxon>Amoebozoa</taxon>
        <taxon>Discosea</taxon>
        <taxon>Longamoebia</taxon>
        <taxon>Centramoebida</taxon>
        <taxon>Acanthamoebidae</taxon>
        <taxon>Acanthamoeba</taxon>
    </lineage>
</organism>
<dbReference type="InterPro" id="IPR001251">
    <property type="entry name" value="CRAL-TRIO_dom"/>
</dbReference>
<dbReference type="AlphaFoldDB" id="L8GVD6"/>
<dbReference type="Pfam" id="PF00650">
    <property type="entry name" value="CRAL_TRIO"/>
    <property type="match status" value="1"/>
</dbReference>
<evidence type="ECO:0000259" key="1">
    <source>
        <dbReference type="PROSITE" id="PS50191"/>
    </source>
</evidence>
<dbReference type="PROSITE" id="PS50191">
    <property type="entry name" value="CRAL_TRIO"/>
    <property type="match status" value="1"/>
</dbReference>
<dbReference type="VEuPathDB" id="AmoebaDB:ACA1_223900"/>
<accession>L8GVD6</accession>
<reference evidence="2 3" key="1">
    <citation type="journal article" date="2013" name="Genome Biol.">
        <title>Genome of Acanthamoeba castellanii highlights extensive lateral gene transfer and early evolution of tyrosine kinase signaling.</title>
        <authorList>
            <person name="Clarke M."/>
            <person name="Lohan A.J."/>
            <person name="Liu B."/>
            <person name="Lagkouvardos I."/>
            <person name="Roy S."/>
            <person name="Zafar N."/>
            <person name="Bertelli C."/>
            <person name="Schilde C."/>
            <person name="Kianianmomeni A."/>
            <person name="Burglin T.R."/>
            <person name="Frech C."/>
            <person name="Turcotte B."/>
            <person name="Kopec K.O."/>
            <person name="Synnott J.M."/>
            <person name="Choo C."/>
            <person name="Paponov I."/>
            <person name="Finkler A."/>
            <person name="Soon Heng Tan C."/>
            <person name="Hutchins A.P."/>
            <person name="Weinmeier T."/>
            <person name="Rattei T."/>
            <person name="Chu J.S."/>
            <person name="Gimenez G."/>
            <person name="Irimia M."/>
            <person name="Rigden D.J."/>
            <person name="Fitzpatrick D.A."/>
            <person name="Lorenzo-Morales J."/>
            <person name="Bateman A."/>
            <person name="Chiu C.H."/>
            <person name="Tang P."/>
            <person name="Hegemann P."/>
            <person name="Fromm H."/>
            <person name="Raoult D."/>
            <person name="Greub G."/>
            <person name="Miranda-Saavedra D."/>
            <person name="Chen N."/>
            <person name="Nash P."/>
            <person name="Ginger M.L."/>
            <person name="Horn M."/>
            <person name="Schaap P."/>
            <person name="Caler L."/>
            <person name="Loftus B."/>
        </authorList>
    </citation>
    <scope>NUCLEOTIDE SEQUENCE [LARGE SCALE GENOMIC DNA]</scope>
    <source>
        <strain evidence="2 3">Neff</strain>
    </source>
</reference>
<keyword evidence="3" id="KW-1185">Reference proteome</keyword>